<feature type="transmembrane region" description="Helical" evidence="9">
    <location>
        <begin position="22"/>
        <end position="45"/>
    </location>
</feature>
<evidence type="ECO:0000313" key="11">
    <source>
        <dbReference type="EMBL" id="CAF1391586.1"/>
    </source>
</evidence>
<protein>
    <recommendedName>
        <fullName evidence="10">G-protein coupled receptors family 1 profile domain-containing protein</fullName>
    </recommendedName>
</protein>
<feature type="domain" description="G-protein coupled receptors family 1 profile" evidence="10">
    <location>
        <begin position="37"/>
        <end position="291"/>
    </location>
</feature>
<keyword evidence="3 9" id="KW-0812">Transmembrane</keyword>
<evidence type="ECO:0000256" key="8">
    <source>
        <dbReference type="ARBA" id="ARBA00023224"/>
    </source>
</evidence>
<dbReference type="PROSITE" id="PS50262">
    <property type="entry name" value="G_PROTEIN_RECEP_F1_2"/>
    <property type="match status" value="1"/>
</dbReference>
<evidence type="ECO:0000256" key="6">
    <source>
        <dbReference type="ARBA" id="ARBA00023136"/>
    </source>
</evidence>
<proteinExistence type="predicted"/>
<dbReference type="Gene3D" id="1.20.1070.10">
    <property type="entry name" value="Rhodopsin 7-helix transmembrane proteins"/>
    <property type="match status" value="1"/>
</dbReference>
<evidence type="ECO:0000256" key="3">
    <source>
        <dbReference type="ARBA" id="ARBA00022692"/>
    </source>
</evidence>
<evidence type="ECO:0000256" key="2">
    <source>
        <dbReference type="ARBA" id="ARBA00022475"/>
    </source>
</evidence>
<sequence>MSIVNMSSSSVSTDILQLVKQYTLWSSCIISIFGIIGNTLNILIFTQLKLFRFNRSAFYITVESISNFSYQFITISLISLTAIYGDDRTASSLAWCRLRFILSLTIVITTYYMTCCAAIDQFFSTNYHVNLLQICTLKVARYVTITLVSFGIIHSIIFGFLAYNIPSIGCVISNPVFLQYATFFFYPVLAGLLPIVIAAIFSLLAYRNVRRIVRRQLPILRRRLDRQMTAMVLSRVIIFVGLALPYSIYRIYAINSPASRSQPLEFAIAQLLQAIFFSLVTLNYTVSFYVFMISSPRFRRQIKYVLVKKCWKYCCCLRNNQIHPENIEQINSHMVLEEL</sequence>
<name>A0A819MTL6_9BILA</name>
<evidence type="ECO:0000256" key="4">
    <source>
        <dbReference type="ARBA" id="ARBA00022989"/>
    </source>
</evidence>
<feature type="transmembrane region" description="Helical" evidence="9">
    <location>
        <begin position="57"/>
        <end position="80"/>
    </location>
</feature>
<dbReference type="AlphaFoldDB" id="A0A819MTL6"/>
<keyword evidence="4 9" id="KW-1133">Transmembrane helix</keyword>
<feature type="transmembrane region" description="Helical" evidence="9">
    <location>
        <begin position="100"/>
        <end position="119"/>
    </location>
</feature>
<feature type="transmembrane region" description="Helical" evidence="9">
    <location>
        <begin position="139"/>
        <end position="163"/>
    </location>
</feature>
<dbReference type="EMBL" id="CAJNOE010001135">
    <property type="protein sequence ID" value="CAF1391586.1"/>
    <property type="molecule type" value="Genomic_DNA"/>
</dbReference>
<comment type="subcellular location">
    <subcellularLocation>
        <location evidence="1">Cell membrane</location>
        <topology evidence="1">Multi-pass membrane protein</topology>
    </subcellularLocation>
</comment>
<comment type="caution">
    <text evidence="12">The sequence shown here is derived from an EMBL/GenBank/DDBJ whole genome shotgun (WGS) entry which is preliminary data.</text>
</comment>
<keyword evidence="7" id="KW-0675">Receptor</keyword>
<evidence type="ECO:0000256" key="9">
    <source>
        <dbReference type="SAM" id="Phobius"/>
    </source>
</evidence>
<keyword evidence="2" id="KW-1003">Cell membrane</keyword>
<reference evidence="12" key="1">
    <citation type="submission" date="2021-02" db="EMBL/GenBank/DDBJ databases">
        <authorList>
            <person name="Nowell W R."/>
        </authorList>
    </citation>
    <scope>NUCLEOTIDE SEQUENCE</scope>
</reference>
<evidence type="ECO:0000256" key="1">
    <source>
        <dbReference type="ARBA" id="ARBA00004651"/>
    </source>
</evidence>
<organism evidence="12 13">
    <name type="scientific">Adineta steineri</name>
    <dbReference type="NCBI Taxonomy" id="433720"/>
    <lineage>
        <taxon>Eukaryota</taxon>
        <taxon>Metazoa</taxon>
        <taxon>Spiralia</taxon>
        <taxon>Gnathifera</taxon>
        <taxon>Rotifera</taxon>
        <taxon>Eurotatoria</taxon>
        <taxon>Bdelloidea</taxon>
        <taxon>Adinetida</taxon>
        <taxon>Adinetidae</taxon>
        <taxon>Adineta</taxon>
    </lineage>
</organism>
<dbReference type="SUPFAM" id="SSF81321">
    <property type="entry name" value="Family A G protein-coupled receptor-like"/>
    <property type="match status" value="1"/>
</dbReference>
<dbReference type="EMBL" id="CAJOBB010002632">
    <property type="protein sequence ID" value="CAF3985690.1"/>
    <property type="molecule type" value="Genomic_DNA"/>
</dbReference>
<keyword evidence="6 9" id="KW-0472">Membrane</keyword>
<feature type="transmembrane region" description="Helical" evidence="9">
    <location>
        <begin position="183"/>
        <end position="206"/>
    </location>
</feature>
<evidence type="ECO:0000259" key="10">
    <source>
        <dbReference type="PROSITE" id="PS50262"/>
    </source>
</evidence>
<feature type="transmembrane region" description="Helical" evidence="9">
    <location>
        <begin position="268"/>
        <end position="291"/>
    </location>
</feature>
<dbReference type="GO" id="GO:0007218">
    <property type="term" value="P:neuropeptide signaling pathway"/>
    <property type="evidence" value="ECO:0007669"/>
    <property type="project" value="TreeGrafter"/>
</dbReference>
<evidence type="ECO:0000313" key="13">
    <source>
        <dbReference type="Proteomes" id="UP000663868"/>
    </source>
</evidence>
<evidence type="ECO:0000313" key="12">
    <source>
        <dbReference type="EMBL" id="CAF3985690.1"/>
    </source>
</evidence>
<evidence type="ECO:0000256" key="7">
    <source>
        <dbReference type="ARBA" id="ARBA00023170"/>
    </source>
</evidence>
<dbReference type="Proteomes" id="UP000663868">
    <property type="component" value="Unassembled WGS sequence"/>
</dbReference>
<keyword evidence="5" id="KW-0297">G-protein coupled receptor</keyword>
<dbReference type="Proteomes" id="UP000663860">
    <property type="component" value="Unassembled WGS sequence"/>
</dbReference>
<dbReference type="GO" id="GO:0005886">
    <property type="term" value="C:plasma membrane"/>
    <property type="evidence" value="ECO:0007669"/>
    <property type="project" value="UniProtKB-SubCell"/>
</dbReference>
<feature type="transmembrane region" description="Helical" evidence="9">
    <location>
        <begin position="227"/>
        <end position="248"/>
    </location>
</feature>
<keyword evidence="8" id="KW-0807">Transducer</keyword>
<gene>
    <name evidence="11" type="ORF">IZO911_LOCUS38989</name>
    <name evidence="12" type="ORF">KXQ929_LOCUS27605</name>
</gene>
<dbReference type="InterPro" id="IPR017452">
    <property type="entry name" value="GPCR_Rhodpsn_7TM"/>
</dbReference>
<dbReference type="GO" id="GO:0008528">
    <property type="term" value="F:G protein-coupled peptide receptor activity"/>
    <property type="evidence" value="ECO:0007669"/>
    <property type="project" value="TreeGrafter"/>
</dbReference>
<accession>A0A819MTL6</accession>
<dbReference type="PANTHER" id="PTHR24230">
    <property type="entry name" value="G-PROTEIN COUPLED RECEPTOR"/>
    <property type="match status" value="1"/>
</dbReference>
<evidence type="ECO:0000256" key="5">
    <source>
        <dbReference type="ARBA" id="ARBA00023040"/>
    </source>
</evidence>